<dbReference type="Pfam" id="PF19300">
    <property type="entry name" value="BPD_transp_1_N"/>
    <property type="match status" value="1"/>
</dbReference>
<dbReference type="RefSeq" id="WP_175552332.1">
    <property type="nucleotide sequence ID" value="NZ_FQVL01000005.1"/>
</dbReference>
<accession>A0A1M4XID5</accession>
<keyword evidence="5 7" id="KW-1133">Transmembrane helix</keyword>
<protein>
    <submittedName>
        <fullName evidence="9">Oligopeptide transport system permease protein</fullName>
    </submittedName>
</protein>
<evidence type="ECO:0000256" key="7">
    <source>
        <dbReference type="RuleBase" id="RU363032"/>
    </source>
</evidence>
<reference evidence="9 10" key="1">
    <citation type="submission" date="2016-11" db="EMBL/GenBank/DDBJ databases">
        <authorList>
            <person name="Jaros S."/>
            <person name="Januszkiewicz K."/>
            <person name="Wedrychowicz H."/>
        </authorList>
    </citation>
    <scope>NUCLEOTIDE SEQUENCE [LARGE SCALE GENOMIC DNA]</scope>
    <source>
        <strain evidence="9 10">DSM 44666</strain>
    </source>
</reference>
<evidence type="ECO:0000259" key="8">
    <source>
        <dbReference type="PROSITE" id="PS50928"/>
    </source>
</evidence>
<evidence type="ECO:0000256" key="5">
    <source>
        <dbReference type="ARBA" id="ARBA00022989"/>
    </source>
</evidence>
<sequence length="310" mass="34318">MTFYILRRLILMMVTLLLIITATFFLVHSLPGTPLKNEEKLPPEIRDQILHEYGLDQPLYVQYFRFMGGLFKADLGKSLMYDGRDISQMLKERFFASAFIGFQGILIGLIIGGGLGILSALYQGRWIDNFATSTSVLGVSIPSFVLAGLLSFWVGVKWGILPPALWGSYAHTIMPSLSLSVAVIAQFSRYVRTELVEVLNQDYIKTARAKGLSKAAVIWRHGLRNALIPAVTVLGPLTVNILTGSLVVEKIFGVPGMGALFVDSIINNDYTAVLGTTIFYSLLIMISVLLIDILYGWIDPRIRVAGRRGE</sequence>
<dbReference type="STRING" id="112248.SAMN05444392_10515"/>
<feature type="transmembrane region" description="Helical" evidence="7">
    <location>
        <begin position="134"/>
        <end position="154"/>
    </location>
</feature>
<proteinExistence type="inferred from homology"/>
<feature type="transmembrane region" description="Helical" evidence="7">
    <location>
        <begin position="278"/>
        <end position="298"/>
    </location>
</feature>
<keyword evidence="10" id="KW-1185">Reference proteome</keyword>
<dbReference type="InterPro" id="IPR045621">
    <property type="entry name" value="BPD_transp_1_N"/>
</dbReference>
<keyword evidence="6 7" id="KW-0472">Membrane</keyword>
<evidence type="ECO:0000313" key="9">
    <source>
        <dbReference type="EMBL" id="SHE93160.1"/>
    </source>
</evidence>
<evidence type="ECO:0000256" key="4">
    <source>
        <dbReference type="ARBA" id="ARBA00022692"/>
    </source>
</evidence>
<keyword evidence="4 7" id="KW-0812">Transmembrane</keyword>
<dbReference type="PROSITE" id="PS50928">
    <property type="entry name" value="ABC_TM1"/>
    <property type="match status" value="1"/>
</dbReference>
<dbReference type="EMBL" id="FQVL01000005">
    <property type="protein sequence ID" value="SHE93160.1"/>
    <property type="molecule type" value="Genomic_DNA"/>
</dbReference>
<dbReference type="Gene3D" id="1.10.3720.10">
    <property type="entry name" value="MetI-like"/>
    <property type="match status" value="1"/>
</dbReference>
<dbReference type="AlphaFoldDB" id="A0A1M4XID5"/>
<dbReference type="PANTHER" id="PTHR43163:SF6">
    <property type="entry name" value="DIPEPTIDE TRANSPORT SYSTEM PERMEASE PROTEIN DPPB-RELATED"/>
    <property type="match status" value="1"/>
</dbReference>
<gene>
    <name evidence="9" type="ORF">SAMN05444392_10515</name>
</gene>
<dbReference type="GO" id="GO:0055085">
    <property type="term" value="P:transmembrane transport"/>
    <property type="evidence" value="ECO:0007669"/>
    <property type="project" value="InterPro"/>
</dbReference>
<organism evidence="9 10">
    <name type="scientific">Seinonella peptonophila</name>
    <dbReference type="NCBI Taxonomy" id="112248"/>
    <lineage>
        <taxon>Bacteria</taxon>
        <taxon>Bacillati</taxon>
        <taxon>Bacillota</taxon>
        <taxon>Bacilli</taxon>
        <taxon>Bacillales</taxon>
        <taxon>Thermoactinomycetaceae</taxon>
        <taxon>Seinonella</taxon>
    </lineage>
</organism>
<evidence type="ECO:0000313" key="10">
    <source>
        <dbReference type="Proteomes" id="UP000184476"/>
    </source>
</evidence>
<comment type="subcellular location">
    <subcellularLocation>
        <location evidence="1 7">Cell membrane</location>
        <topology evidence="1 7">Multi-pass membrane protein</topology>
    </subcellularLocation>
</comment>
<dbReference type="PANTHER" id="PTHR43163">
    <property type="entry name" value="DIPEPTIDE TRANSPORT SYSTEM PERMEASE PROTEIN DPPB-RELATED"/>
    <property type="match status" value="1"/>
</dbReference>
<name>A0A1M4XID5_9BACL</name>
<feature type="domain" description="ABC transmembrane type-1" evidence="8">
    <location>
        <begin position="94"/>
        <end position="295"/>
    </location>
</feature>
<feature type="transmembrane region" description="Helical" evidence="7">
    <location>
        <begin position="94"/>
        <end position="122"/>
    </location>
</feature>
<dbReference type="Proteomes" id="UP000184476">
    <property type="component" value="Unassembled WGS sequence"/>
</dbReference>
<dbReference type="InterPro" id="IPR000515">
    <property type="entry name" value="MetI-like"/>
</dbReference>
<dbReference type="GO" id="GO:0005886">
    <property type="term" value="C:plasma membrane"/>
    <property type="evidence" value="ECO:0007669"/>
    <property type="project" value="UniProtKB-SubCell"/>
</dbReference>
<keyword evidence="3" id="KW-1003">Cell membrane</keyword>
<dbReference type="CDD" id="cd06261">
    <property type="entry name" value="TM_PBP2"/>
    <property type="match status" value="1"/>
</dbReference>
<evidence type="ECO:0000256" key="1">
    <source>
        <dbReference type="ARBA" id="ARBA00004651"/>
    </source>
</evidence>
<feature type="transmembrane region" description="Helical" evidence="7">
    <location>
        <begin position="226"/>
        <end position="248"/>
    </location>
</feature>
<evidence type="ECO:0000256" key="2">
    <source>
        <dbReference type="ARBA" id="ARBA00022448"/>
    </source>
</evidence>
<evidence type="ECO:0000256" key="6">
    <source>
        <dbReference type="ARBA" id="ARBA00023136"/>
    </source>
</evidence>
<evidence type="ECO:0000256" key="3">
    <source>
        <dbReference type="ARBA" id="ARBA00022475"/>
    </source>
</evidence>
<keyword evidence="2 7" id="KW-0813">Transport</keyword>
<feature type="transmembrane region" description="Helical" evidence="7">
    <location>
        <begin position="166"/>
        <end position="185"/>
    </location>
</feature>
<dbReference type="InterPro" id="IPR035906">
    <property type="entry name" value="MetI-like_sf"/>
</dbReference>
<dbReference type="Pfam" id="PF00528">
    <property type="entry name" value="BPD_transp_1"/>
    <property type="match status" value="1"/>
</dbReference>
<dbReference type="SUPFAM" id="SSF161098">
    <property type="entry name" value="MetI-like"/>
    <property type="match status" value="1"/>
</dbReference>
<comment type="similarity">
    <text evidence="7">Belongs to the binding-protein-dependent transport system permease family.</text>
</comment>